<evidence type="ECO:0000256" key="2">
    <source>
        <dbReference type="ARBA" id="ARBA00022722"/>
    </source>
</evidence>
<dbReference type="GO" id="GO:0000287">
    <property type="term" value="F:magnesium ion binding"/>
    <property type="evidence" value="ECO:0007669"/>
    <property type="project" value="UniProtKB-UniRule"/>
</dbReference>
<evidence type="ECO:0000256" key="1">
    <source>
        <dbReference type="ARBA" id="ARBA00022649"/>
    </source>
</evidence>
<dbReference type="InterPro" id="IPR022907">
    <property type="entry name" value="VapC_family"/>
</dbReference>
<accession>A0A4Q2REB7</accession>
<dbReference type="PANTHER" id="PTHR35901:SF1">
    <property type="entry name" value="EXONUCLEASE VAPC9"/>
    <property type="match status" value="1"/>
</dbReference>
<comment type="cofactor">
    <cofactor evidence="6">
        <name>Mg(2+)</name>
        <dbReference type="ChEBI" id="CHEBI:18420"/>
    </cofactor>
</comment>
<dbReference type="Proteomes" id="UP000289411">
    <property type="component" value="Unassembled WGS sequence"/>
</dbReference>
<comment type="function">
    <text evidence="6">Toxic component of a toxin-antitoxin (TA) system. An RNase.</text>
</comment>
<comment type="similarity">
    <text evidence="6">Belongs to the PINc/VapC protein family.</text>
</comment>
<organism evidence="8 9">
    <name type="scientific">Lichenibacterium ramalinae</name>
    <dbReference type="NCBI Taxonomy" id="2316527"/>
    <lineage>
        <taxon>Bacteria</taxon>
        <taxon>Pseudomonadati</taxon>
        <taxon>Pseudomonadota</taxon>
        <taxon>Alphaproteobacteria</taxon>
        <taxon>Hyphomicrobiales</taxon>
        <taxon>Lichenihabitantaceae</taxon>
        <taxon>Lichenibacterium</taxon>
    </lineage>
</organism>
<dbReference type="GO" id="GO:0090729">
    <property type="term" value="F:toxin activity"/>
    <property type="evidence" value="ECO:0007669"/>
    <property type="project" value="UniProtKB-KW"/>
</dbReference>
<evidence type="ECO:0000256" key="4">
    <source>
        <dbReference type="ARBA" id="ARBA00022801"/>
    </source>
</evidence>
<gene>
    <name evidence="6" type="primary">vapC</name>
    <name evidence="8" type="ORF">D3272_05700</name>
</gene>
<evidence type="ECO:0000313" key="8">
    <source>
        <dbReference type="EMBL" id="RYB06259.1"/>
    </source>
</evidence>
<dbReference type="InterPro" id="IPR002716">
    <property type="entry name" value="PIN_dom"/>
</dbReference>
<dbReference type="OrthoDB" id="9798446at2"/>
<dbReference type="HAMAP" id="MF_00265">
    <property type="entry name" value="VapC_Nob1"/>
    <property type="match status" value="1"/>
</dbReference>
<dbReference type="Pfam" id="PF01850">
    <property type="entry name" value="PIN"/>
    <property type="match status" value="1"/>
</dbReference>
<sequence>MTCVVDASMAAAWLIPDERNDASDTVLDFVEKDGGVVPDLSWHEIRNILLKVERRGRSAPGAAESAMGKLRQLSLVSVAISSDVVVLAMARTHALTAYDAAYLDVALGAGVPLATLDRALAAAARTCGVALLGPLAP</sequence>
<dbReference type="Gene3D" id="3.40.50.1010">
    <property type="entry name" value="5'-nuclease"/>
    <property type="match status" value="1"/>
</dbReference>
<dbReference type="CDD" id="cd09873">
    <property type="entry name" value="PIN_Pae0151-like"/>
    <property type="match status" value="1"/>
</dbReference>
<keyword evidence="4 6" id="KW-0378">Hydrolase</keyword>
<dbReference type="GO" id="GO:0016787">
    <property type="term" value="F:hydrolase activity"/>
    <property type="evidence" value="ECO:0007669"/>
    <property type="project" value="UniProtKB-KW"/>
</dbReference>
<dbReference type="InterPro" id="IPR029060">
    <property type="entry name" value="PIN-like_dom_sf"/>
</dbReference>
<name>A0A4Q2REB7_9HYPH</name>
<evidence type="ECO:0000256" key="6">
    <source>
        <dbReference type="HAMAP-Rule" id="MF_00265"/>
    </source>
</evidence>
<evidence type="ECO:0000259" key="7">
    <source>
        <dbReference type="Pfam" id="PF01850"/>
    </source>
</evidence>
<comment type="caution">
    <text evidence="8">The sequence shown here is derived from an EMBL/GenBank/DDBJ whole genome shotgun (WGS) entry which is preliminary data.</text>
</comment>
<evidence type="ECO:0000256" key="5">
    <source>
        <dbReference type="ARBA" id="ARBA00022842"/>
    </source>
</evidence>
<dbReference type="InterPro" id="IPR044153">
    <property type="entry name" value="PIN_Pae0151-like"/>
</dbReference>
<dbReference type="GO" id="GO:0004540">
    <property type="term" value="F:RNA nuclease activity"/>
    <property type="evidence" value="ECO:0007669"/>
    <property type="project" value="InterPro"/>
</dbReference>
<evidence type="ECO:0000313" key="9">
    <source>
        <dbReference type="Proteomes" id="UP000289411"/>
    </source>
</evidence>
<proteinExistence type="inferred from homology"/>
<feature type="domain" description="PIN" evidence="7">
    <location>
        <begin position="4"/>
        <end position="124"/>
    </location>
</feature>
<dbReference type="SUPFAM" id="SSF88723">
    <property type="entry name" value="PIN domain-like"/>
    <property type="match status" value="1"/>
</dbReference>
<keyword evidence="9" id="KW-1185">Reference proteome</keyword>
<dbReference type="InterPro" id="IPR051619">
    <property type="entry name" value="TypeII_TA_RNase_PINc/VapC"/>
</dbReference>
<keyword evidence="2 6" id="KW-0540">Nuclease</keyword>
<feature type="binding site" evidence="6">
    <location>
        <position position="6"/>
    </location>
    <ligand>
        <name>Mg(2+)</name>
        <dbReference type="ChEBI" id="CHEBI:18420"/>
    </ligand>
</feature>
<dbReference type="EC" id="3.1.-.-" evidence="6"/>
<keyword evidence="5 6" id="KW-0460">Magnesium</keyword>
<dbReference type="EMBL" id="QYBC01000004">
    <property type="protein sequence ID" value="RYB06259.1"/>
    <property type="molecule type" value="Genomic_DNA"/>
</dbReference>
<dbReference type="RefSeq" id="WP_129218194.1">
    <property type="nucleotide sequence ID" value="NZ_QYBC01000004.1"/>
</dbReference>
<dbReference type="AlphaFoldDB" id="A0A4Q2REB7"/>
<keyword evidence="6" id="KW-0800">Toxin</keyword>
<keyword evidence="1 6" id="KW-1277">Toxin-antitoxin system</keyword>
<evidence type="ECO:0000256" key="3">
    <source>
        <dbReference type="ARBA" id="ARBA00022723"/>
    </source>
</evidence>
<dbReference type="PANTHER" id="PTHR35901">
    <property type="entry name" value="RIBONUCLEASE VAPC3"/>
    <property type="match status" value="1"/>
</dbReference>
<reference evidence="8 9" key="1">
    <citation type="submission" date="2018-09" db="EMBL/GenBank/DDBJ databases">
        <authorList>
            <person name="Grouzdev D.S."/>
            <person name="Krutkina M.S."/>
        </authorList>
    </citation>
    <scope>NUCLEOTIDE SEQUENCE [LARGE SCALE GENOMIC DNA]</scope>
    <source>
        <strain evidence="8 9">RmlP001</strain>
    </source>
</reference>
<protein>
    <recommendedName>
        <fullName evidence="6">Ribonuclease VapC</fullName>
        <shortName evidence="6">RNase VapC</shortName>
        <ecNumber evidence="6">3.1.-.-</ecNumber>
    </recommendedName>
    <alternativeName>
        <fullName evidence="6">Toxin VapC</fullName>
    </alternativeName>
</protein>
<keyword evidence="3 6" id="KW-0479">Metal-binding</keyword>
<reference evidence="8 9" key="2">
    <citation type="submission" date="2019-02" db="EMBL/GenBank/DDBJ databases">
        <title>'Lichenibacterium ramalinii' gen. nov. sp. nov., 'Lichenibacterium minor' gen. nov. sp. nov.</title>
        <authorList>
            <person name="Pankratov T."/>
        </authorList>
    </citation>
    <scope>NUCLEOTIDE SEQUENCE [LARGE SCALE GENOMIC DNA]</scope>
    <source>
        <strain evidence="8 9">RmlP001</strain>
    </source>
</reference>
<feature type="binding site" evidence="6">
    <location>
        <position position="99"/>
    </location>
    <ligand>
        <name>Mg(2+)</name>
        <dbReference type="ChEBI" id="CHEBI:18420"/>
    </ligand>
</feature>